<gene>
    <name evidence="1" type="ORF">ACFQRG_19380</name>
</gene>
<dbReference type="Proteomes" id="UP001596505">
    <property type="component" value="Unassembled WGS sequence"/>
</dbReference>
<dbReference type="InterPro" id="IPR036698">
    <property type="entry name" value="TM1070-like_sf"/>
</dbReference>
<accession>A0ABW2Q604</accession>
<reference evidence="2" key="1">
    <citation type="journal article" date="2019" name="Int. J. Syst. Evol. Microbiol.">
        <title>The Global Catalogue of Microorganisms (GCM) 10K type strain sequencing project: providing services to taxonomists for standard genome sequencing and annotation.</title>
        <authorList>
            <consortium name="The Broad Institute Genomics Platform"/>
            <consortium name="The Broad Institute Genome Sequencing Center for Infectious Disease"/>
            <person name="Wu L."/>
            <person name="Ma J."/>
        </authorList>
    </citation>
    <scope>NUCLEOTIDE SEQUENCE [LARGE SCALE GENOMIC DNA]</scope>
    <source>
        <strain evidence="2">CGMCC 1.16305</strain>
    </source>
</reference>
<proteinExistence type="predicted"/>
<dbReference type="SUPFAM" id="SSF89232">
    <property type="entry name" value="Hypothetical protein TM1070"/>
    <property type="match status" value="1"/>
</dbReference>
<dbReference type="Pfam" id="PF07100">
    <property type="entry name" value="ASRT"/>
    <property type="match status" value="1"/>
</dbReference>
<protein>
    <submittedName>
        <fullName evidence="1">Sensory rhodopsin transducer</fullName>
    </submittedName>
</protein>
<dbReference type="InterPro" id="IPR009794">
    <property type="entry name" value="ASRT"/>
</dbReference>
<sequence>MLHYGEKVWLISDAYLPEHSSGRFPSHESVCLLNTGETDAKVHITLYFEDKEPMTGFKINCLASRTLHVRMDQLTSEDGQSVPVGVPYAILVESDQPIVVQYSRMDTSQPEMALMTTMAYKG</sequence>
<evidence type="ECO:0000313" key="2">
    <source>
        <dbReference type="Proteomes" id="UP001596505"/>
    </source>
</evidence>
<keyword evidence="2" id="KW-1185">Reference proteome</keyword>
<dbReference type="Gene3D" id="2.60.290.11">
    <property type="entry name" value="TM1070-like"/>
    <property type="match status" value="1"/>
</dbReference>
<dbReference type="PIRSF" id="PIRSF008711">
    <property type="entry name" value="UCP008711"/>
    <property type="match status" value="1"/>
</dbReference>
<organism evidence="1 2">
    <name type="scientific">Scopulibacillus cellulosilyticus</name>
    <dbReference type="NCBI Taxonomy" id="2665665"/>
    <lineage>
        <taxon>Bacteria</taxon>
        <taxon>Bacillati</taxon>
        <taxon>Bacillota</taxon>
        <taxon>Bacilli</taxon>
        <taxon>Bacillales</taxon>
        <taxon>Sporolactobacillaceae</taxon>
        <taxon>Scopulibacillus</taxon>
    </lineage>
</organism>
<evidence type="ECO:0000313" key="1">
    <source>
        <dbReference type="EMBL" id="MFC7395078.1"/>
    </source>
</evidence>
<name>A0ABW2Q604_9BACL</name>
<dbReference type="EMBL" id="JBHTCO010000042">
    <property type="protein sequence ID" value="MFC7395078.1"/>
    <property type="molecule type" value="Genomic_DNA"/>
</dbReference>
<comment type="caution">
    <text evidence="1">The sequence shown here is derived from an EMBL/GenBank/DDBJ whole genome shotgun (WGS) entry which is preliminary data.</text>
</comment>